<dbReference type="Gene3D" id="6.10.140.2220">
    <property type="match status" value="1"/>
</dbReference>
<dbReference type="OrthoDB" id="265717at2759"/>
<dbReference type="GO" id="GO:0000981">
    <property type="term" value="F:DNA-binding transcription factor activity, RNA polymerase II-specific"/>
    <property type="evidence" value="ECO:0007669"/>
    <property type="project" value="TreeGrafter"/>
</dbReference>
<protein>
    <recommendedName>
        <fullName evidence="5">MYND-type domain-containing protein</fullName>
    </recommendedName>
</protein>
<dbReference type="SUPFAM" id="SSF144232">
    <property type="entry name" value="HIT/MYND zinc finger-like"/>
    <property type="match status" value="1"/>
</dbReference>
<sequence>MRSRQSSRFHERAVKYFCRIPKREDGTMGELVVQNPAPIPFHALTLWDAKLHDIRIWKKMFRTKLDLELKEQKQSGSPFFNLSDTIAIILKKHVDEPEVSMVHCVDELGIIEEPYQTPHEIARKKGFAVKVQGIYKWKYLPVAKVLFCDFQKFADMLRNDSSDKWLIGNYFSVTWYGNLVHRIVADQKEKSLFLKMLYTNAARVPQDTGSDVWKNSYITLLFPRERTLDFFDTAGKFARKMKGFPFNPFHPPETSQSEEDISPDSFSEFLADMLPHQTTPFDTGMDHAPVFDPPQWAPPLREPACAFCRSKTGDLKRCSSCKKVFYCSKKCQKHHWKEHKPDCKSIN</sequence>
<keyword evidence="1" id="KW-0479">Metal-binding</keyword>
<dbReference type="Proteomes" id="UP001163046">
    <property type="component" value="Unassembled WGS sequence"/>
</dbReference>
<reference evidence="6" key="1">
    <citation type="submission" date="2023-01" db="EMBL/GenBank/DDBJ databases">
        <title>Genome assembly of the deep-sea coral Lophelia pertusa.</title>
        <authorList>
            <person name="Herrera S."/>
            <person name="Cordes E."/>
        </authorList>
    </citation>
    <scope>NUCLEOTIDE SEQUENCE</scope>
    <source>
        <strain evidence="6">USNM1676648</strain>
        <tissue evidence="6">Polyp</tissue>
    </source>
</reference>
<evidence type="ECO:0000313" key="7">
    <source>
        <dbReference type="Proteomes" id="UP001163046"/>
    </source>
</evidence>
<comment type="caution">
    <text evidence="6">The sequence shown here is derived from an EMBL/GenBank/DDBJ whole genome shotgun (WGS) entry which is preliminary data.</text>
</comment>
<proteinExistence type="predicted"/>
<evidence type="ECO:0000256" key="3">
    <source>
        <dbReference type="ARBA" id="ARBA00022833"/>
    </source>
</evidence>
<dbReference type="AlphaFoldDB" id="A0A9X0CE84"/>
<dbReference type="PROSITE" id="PS00028">
    <property type="entry name" value="ZINC_FINGER_C2H2_1"/>
    <property type="match status" value="1"/>
</dbReference>
<evidence type="ECO:0000313" key="6">
    <source>
        <dbReference type="EMBL" id="KAJ7330575.1"/>
    </source>
</evidence>
<dbReference type="InterPro" id="IPR002893">
    <property type="entry name" value="Znf_MYND"/>
</dbReference>
<dbReference type="GO" id="GO:0005634">
    <property type="term" value="C:nucleus"/>
    <property type="evidence" value="ECO:0007669"/>
    <property type="project" value="TreeGrafter"/>
</dbReference>
<dbReference type="PROSITE" id="PS01360">
    <property type="entry name" value="ZF_MYND_1"/>
    <property type="match status" value="1"/>
</dbReference>
<dbReference type="GO" id="GO:0008270">
    <property type="term" value="F:zinc ion binding"/>
    <property type="evidence" value="ECO:0007669"/>
    <property type="project" value="UniProtKB-KW"/>
</dbReference>
<dbReference type="Pfam" id="PF01753">
    <property type="entry name" value="zf-MYND"/>
    <property type="match status" value="1"/>
</dbReference>
<evidence type="ECO:0000256" key="2">
    <source>
        <dbReference type="ARBA" id="ARBA00022771"/>
    </source>
</evidence>
<evidence type="ECO:0000259" key="5">
    <source>
        <dbReference type="PROSITE" id="PS50865"/>
    </source>
</evidence>
<organism evidence="6 7">
    <name type="scientific">Desmophyllum pertusum</name>
    <dbReference type="NCBI Taxonomy" id="174260"/>
    <lineage>
        <taxon>Eukaryota</taxon>
        <taxon>Metazoa</taxon>
        <taxon>Cnidaria</taxon>
        <taxon>Anthozoa</taxon>
        <taxon>Hexacorallia</taxon>
        <taxon>Scleractinia</taxon>
        <taxon>Caryophylliina</taxon>
        <taxon>Caryophylliidae</taxon>
        <taxon>Desmophyllum</taxon>
    </lineage>
</organism>
<dbReference type="PANTHER" id="PTHR10237:SF14">
    <property type="entry name" value="MYND-TYPE DOMAIN-CONTAINING PROTEIN"/>
    <property type="match status" value="1"/>
</dbReference>
<name>A0A9X0CE84_9CNID</name>
<keyword evidence="7" id="KW-1185">Reference proteome</keyword>
<dbReference type="InterPro" id="IPR013087">
    <property type="entry name" value="Znf_C2H2_type"/>
</dbReference>
<feature type="domain" description="MYND-type" evidence="5">
    <location>
        <begin position="305"/>
        <end position="343"/>
    </location>
</feature>
<dbReference type="EMBL" id="MU827792">
    <property type="protein sequence ID" value="KAJ7330575.1"/>
    <property type="molecule type" value="Genomic_DNA"/>
</dbReference>
<evidence type="ECO:0000256" key="1">
    <source>
        <dbReference type="ARBA" id="ARBA00022723"/>
    </source>
</evidence>
<keyword evidence="3" id="KW-0862">Zinc</keyword>
<keyword evidence="2 4" id="KW-0863">Zinc-finger</keyword>
<gene>
    <name evidence="6" type="ORF">OS493_022188</name>
</gene>
<dbReference type="PROSITE" id="PS50865">
    <property type="entry name" value="ZF_MYND_2"/>
    <property type="match status" value="1"/>
</dbReference>
<accession>A0A9X0CE84</accession>
<dbReference type="PANTHER" id="PTHR10237">
    <property type="entry name" value="DEFORMED EPIDERMAL AUTOREGULATORY FACTOR 1 HOMOLOG SUPPRESSIN"/>
    <property type="match status" value="1"/>
</dbReference>
<dbReference type="InterPro" id="IPR024119">
    <property type="entry name" value="TF_DEAF-1"/>
</dbReference>
<evidence type="ECO:0000256" key="4">
    <source>
        <dbReference type="PROSITE-ProRule" id="PRU00134"/>
    </source>
</evidence>